<dbReference type="FunFam" id="3.10.310.10:FF:000001">
    <property type="entry name" value="Diaminopimelate epimerase"/>
    <property type="match status" value="1"/>
</dbReference>
<dbReference type="Gene3D" id="3.10.310.10">
    <property type="entry name" value="Diaminopimelate Epimerase, Chain A, domain 1"/>
    <property type="match status" value="2"/>
</dbReference>
<dbReference type="SUPFAM" id="SSF54506">
    <property type="entry name" value="Diaminopimelate epimerase-like"/>
    <property type="match status" value="1"/>
</dbReference>
<dbReference type="GO" id="GO:0005829">
    <property type="term" value="C:cytosol"/>
    <property type="evidence" value="ECO:0007669"/>
    <property type="project" value="TreeGrafter"/>
</dbReference>
<reference evidence="11 12" key="1">
    <citation type="submission" date="2020-04" db="EMBL/GenBank/DDBJ databases">
        <title>Zoogloea sp. G-4-1-14 isolated from soil.</title>
        <authorList>
            <person name="Dahal R.H."/>
        </authorList>
    </citation>
    <scope>NUCLEOTIDE SEQUENCE [LARGE SCALE GENOMIC DNA]</scope>
    <source>
        <strain evidence="11 12">G-4-1-14</strain>
    </source>
</reference>
<feature type="binding site" evidence="9">
    <location>
        <position position="15"/>
    </location>
    <ligand>
        <name>substrate</name>
    </ligand>
</feature>
<feature type="binding site" evidence="9">
    <location>
        <position position="48"/>
    </location>
    <ligand>
        <name>substrate</name>
    </ligand>
</feature>
<keyword evidence="7 9" id="KW-0413">Isomerase</keyword>
<comment type="pathway">
    <text evidence="1 9">Amino-acid biosynthesis; L-lysine biosynthesis via DAP pathway; DL-2,6-diaminopimelate from LL-2,6-diaminopimelate: step 1/1.</text>
</comment>
<dbReference type="HAMAP" id="MF_00197">
    <property type="entry name" value="DAP_epimerase"/>
    <property type="match status" value="1"/>
</dbReference>
<feature type="active site" description="Proton acceptor" evidence="9">
    <location>
        <position position="221"/>
    </location>
</feature>
<keyword evidence="5 9" id="KW-0028">Amino-acid biosynthesis</keyword>
<dbReference type="PROSITE" id="PS01326">
    <property type="entry name" value="DAP_EPIMERASE"/>
    <property type="match status" value="1"/>
</dbReference>
<name>A0A848G1K1_9RHOO</name>
<feature type="binding site" evidence="9">
    <location>
        <begin position="212"/>
        <end position="213"/>
    </location>
    <ligand>
        <name>substrate</name>
    </ligand>
</feature>
<gene>
    <name evidence="9 11" type="primary">dapF</name>
    <name evidence="11" type="ORF">HHL15_05030</name>
</gene>
<dbReference type="GO" id="GO:0009089">
    <property type="term" value="P:lysine biosynthetic process via diaminopimelate"/>
    <property type="evidence" value="ECO:0007669"/>
    <property type="project" value="UniProtKB-UniRule"/>
</dbReference>
<evidence type="ECO:0000256" key="7">
    <source>
        <dbReference type="ARBA" id="ARBA00023235"/>
    </source>
</evidence>
<dbReference type="UniPathway" id="UPA00034">
    <property type="reaction ID" value="UER00025"/>
</dbReference>
<dbReference type="RefSeq" id="WP_169144740.1">
    <property type="nucleotide sequence ID" value="NZ_JABBGA010000003.1"/>
</dbReference>
<comment type="catalytic activity">
    <reaction evidence="8 9">
        <text>(2S,6S)-2,6-diaminopimelate = meso-2,6-diaminopimelate</text>
        <dbReference type="Rhea" id="RHEA:15393"/>
        <dbReference type="ChEBI" id="CHEBI:57609"/>
        <dbReference type="ChEBI" id="CHEBI:57791"/>
        <dbReference type="EC" id="5.1.1.7"/>
    </reaction>
</comment>
<protein>
    <recommendedName>
        <fullName evidence="3 9">Diaminopimelate epimerase</fullName>
        <shortName evidence="9">DAP epimerase</shortName>
        <ecNumber evidence="3 9">5.1.1.7</ecNumber>
    </recommendedName>
    <alternativeName>
        <fullName evidence="9">PLP-independent amino acid racemase</fullName>
    </alternativeName>
</protein>
<dbReference type="Proteomes" id="UP000580043">
    <property type="component" value="Unassembled WGS sequence"/>
</dbReference>
<comment type="function">
    <text evidence="9">Catalyzes the stereoinversion of LL-2,6-diaminopimelate (L,L-DAP) to meso-diaminopimelate (meso-DAP), a precursor of L-lysine and an essential component of the bacterial peptidoglycan.</text>
</comment>
<feature type="binding site" evidence="9">
    <location>
        <begin position="222"/>
        <end position="223"/>
    </location>
    <ligand>
        <name>substrate</name>
    </ligand>
</feature>
<comment type="similarity">
    <text evidence="2 9">Belongs to the diaminopimelate epimerase family.</text>
</comment>
<dbReference type="AlphaFoldDB" id="A0A848G1K1"/>
<dbReference type="InterPro" id="IPR001653">
    <property type="entry name" value="DAP_epimerase_DapF"/>
</dbReference>
<evidence type="ECO:0000256" key="3">
    <source>
        <dbReference type="ARBA" id="ARBA00013080"/>
    </source>
</evidence>
<feature type="active site" description="Proton donor" evidence="9">
    <location>
        <position position="77"/>
    </location>
</feature>
<comment type="subcellular location">
    <subcellularLocation>
        <location evidence="9">Cytoplasm</location>
    </subcellularLocation>
</comment>
<evidence type="ECO:0000256" key="1">
    <source>
        <dbReference type="ARBA" id="ARBA00005196"/>
    </source>
</evidence>
<evidence type="ECO:0000256" key="4">
    <source>
        <dbReference type="ARBA" id="ARBA00022490"/>
    </source>
</evidence>
<evidence type="ECO:0000313" key="12">
    <source>
        <dbReference type="Proteomes" id="UP000580043"/>
    </source>
</evidence>
<dbReference type="EC" id="5.1.1.7" evidence="3 9"/>
<evidence type="ECO:0000256" key="2">
    <source>
        <dbReference type="ARBA" id="ARBA00010219"/>
    </source>
</evidence>
<feature type="binding site" evidence="9">
    <location>
        <position position="68"/>
    </location>
    <ligand>
        <name>substrate</name>
    </ligand>
</feature>
<dbReference type="GO" id="GO:0008837">
    <property type="term" value="F:diaminopimelate epimerase activity"/>
    <property type="evidence" value="ECO:0007669"/>
    <property type="project" value="UniProtKB-UniRule"/>
</dbReference>
<feature type="binding site" evidence="9">
    <location>
        <begin position="78"/>
        <end position="79"/>
    </location>
    <ligand>
        <name>substrate</name>
    </ligand>
</feature>
<sequence>MSKKLAFTKMQGLGNDFVMIDAVRQDIQLSGDQVRYLADRHFGVGCDQLLVVEPAQTPGVDFRYRIFNADGGEVEQCGNGARCFARFVFDQGLTDKREIRVETQRGVIAPRLEDDGNVTVDMGVPVLKPAEVPFVSDSDAWVQPLDVAGTSVAITAVSMGNPHAVQVVADVDTAPVAEQGPLIEHHPRFPARVNAGFLQIVDEHRVRLRVFERGAGETLACGTGACAAVVTGILRELVVSPVTVETRGGELSIAWDGVGTPVMMTGPAVTVFSGELSLP</sequence>
<evidence type="ECO:0000256" key="9">
    <source>
        <dbReference type="HAMAP-Rule" id="MF_00197"/>
    </source>
</evidence>
<dbReference type="Pfam" id="PF01678">
    <property type="entry name" value="DAP_epimerase"/>
    <property type="match status" value="2"/>
</dbReference>
<keyword evidence="4 9" id="KW-0963">Cytoplasm</keyword>
<evidence type="ECO:0000313" key="11">
    <source>
        <dbReference type="EMBL" id="NML25092.1"/>
    </source>
</evidence>
<comment type="caution">
    <text evidence="11">The sequence shown here is derived from an EMBL/GenBank/DDBJ whole genome shotgun (WGS) entry which is preliminary data.</text>
</comment>
<feature type="site" description="Could be important to modulate the pK values of the two catalytic cysteine residues" evidence="9">
    <location>
        <position position="163"/>
    </location>
</feature>
<evidence type="ECO:0000256" key="10">
    <source>
        <dbReference type="PROSITE-ProRule" id="PRU10125"/>
    </source>
</evidence>
<dbReference type="PANTHER" id="PTHR31689:SF0">
    <property type="entry name" value="DIAMINOPIMELATE EPIMERASE"/>
    <property type="match status" value="1"/>
</dbReference>
<evidence type="ECO:0000256" key="6">
    <source>
        <dbReference type="ARBA" id="ARBA00023154"/>
    </source>
</evidence>
<dbReference type="InterPro" id="IPR018510">
    <property type="entry name" value="DAP_epimerase_AS"/>
</dbReference>
<feature type="binding site" evidence="9">
    <location>
        <position position="161"/>
    </location>
    <ligand>
        <name>substrate</name>
    </ligand>
</feature>
<dbReference type="PANTHER" id="PTHR31689">
    <property type="entry name" value="DIAMINOPIMELATE EPIMERASE, CHLOROPLASTIC"/>
    <property type="match status" value="1"/>
</dbReference>
<dbReference type="NCBIfam" id="TIGR00652">
    <property type="entry name" value="DapF"/>
    <property type="match status" value="1"/>
</dbReference>
<keyword evidence="12" id="KW-1185">Reference proteome</keyword>
<proteinExistence type="inferred from homology"/>
<feature type="active site" evidence="10">
    <location>
        <position position="77"/>
    </location>
</feature>
<feature type="binding site" evidence="9">
    <location>
        <position position="194"/>
    </location>
    <ligand>
        <name>substrate</name>
    </ligand>
</feature>
<feature type="site" description="Could be important to modulate the pK values of the two catalytic cysteine residues" evidence="9">
    <location>
        <position position="212"/>
    </location>
</feature>
<keyword evidence="6 9" id="KW-0457">Lysine biosynthesis</keyword>
<evidence type="ECO:0000256" key="8">
    <source>
        <dbReference type="ARBA" id="ARBA00051712"/>
    </source>
</evidence>
<evidence type="ECO:0000256" key="5">
    <source>
        <dbReference type="ARBA" id="ARBA00022605"/>
    </source>
</evidence>
<accession>A0A848G1K1</accession>
<organism evidence="11 12">
    <name type="scientific">Zoogloea dura</name>
    <dbReference type="NCBI Taxonomy" id="2728840"/>
    <lineage>
        <taxon>Bacteria</taxon>
        <taxon>Pseudomonadati</taxon>
        <taxon>Pseudomonadota</taxon>
        <taxon>Betaproteobacteria</taxon>
        <taxon>Rhodocyclales</taxon>
        <taxon>Zoogloeaceae</taxon>
        <taxon>Zoogloea</taxon>
    </lineage>
</organism>
<comment type="subunit">
    <text evidence="9">Homodimer.</text>
</comment>
<dbReference type="EMBL" id="JABBGA010000003">
    <property type="protein sequence ID" value="NML25092.1"/>
    <property type="molecule type" value="Genomic_DNA"/>
</dbReference>